<evidence type="ECO:0000313" key="3">
    <source>
        <dbReference type="EMBL" id="KAF4679406.1"/>
    </source>
</evidence>
<evidence type="ECO:0000256" key="1">
    <source>
        <dbReference type="SAM" id="MobiDB-lite"/>
    </source>
</evidence>
<reference evidence="3 4" key="1">
    <citation type="submission" date="2020-04" db="EMBL/GenBank/DDBJ databases">
        <title>Perkinsus olseni comparative genomics.</title>
        <authorList>
            <person name="Bogema D.R."/>
        </authorList>
    </citation>
    <scope>NUCLEOTIDE SEQUENCE [LARGE SCALE GENOMIC DNA]</scope>
    <source>
        <strain evidence="3">00978-12</strain>
    </source>
</reference>
<name>A0A7J6N6K3_PEROL</name>
<comment type="caution">
    <text evidence="3">The sequence shown here is derived from an EMBL/GenBank/DDBJ whole genome shotgun (WGS) entry which is preliminary data.</text>
</comment>
<dbReference type="EMBL" id="JABANP010000740">
    <property type="protein sequence ID" value="KAF4679406.1"/>
    <property type="molecule type" value="Genomic_DNA"/>
</dbReference>
<feature type="chain" id="PRO_5029789643" evidence="2">
    <location>
        <begin position="20"/>
        <end position="298"/>
    </location>
</feature>
<protein>
    <submittedName>
        <fullName evidence="3">Uncharacterized protein</fullName>
    </submittedName>
</protein>
<feature type="region of interest" description="Disordered" evidence="1">
    <location>
        <begin position="23"/>
        <end position="67"/>
    </location>
</feature>
<evidence type="ECO:0000256" key="2">
    <source>
        <dbReference type="SAM" id="SignalP"/>
    </source>
</evidence>
<feature type="signal peptide" evidence="2">
    <location>
        <begin position="1"/>
        <end position="19"/>
    </location>
</feature>
<dbReference type="Proteomes" id="UP000541610">
    <property type="component" value="Unassembled WGS sequence"/>
</dbReference>
<sequence length="298" mass="33442">MSVVAHLLSFYFLLELVRSTGSVKRPSSTTRKPPKASRQLSTTPKSSTTSMEPSPSTSTTWTPSSSSPPLEFYKGVTHPWDSSEGPKIDIFNWESYFNEVLRGGASNLLLTGYMVDGNKIVPSIFQRKAWDDSGFTALREQVAARGGKIMLHLGLYFYDNDFDKGTFQSSARKFLETYPVDGFLRKILIMKGLAEASKELGMIFMTKCDYFKWHRALETEVPQLADLNVVVLKPNVHRNVSAEGGMFLTDANAEKIISDAHKVGVRKEKLILEVDDRRCTGQNPQLSGYLDNSYCWDL</sequence>
<keyword evidence="2" id="KW-0732">Signal</keyword>
<dbReference type="OrthoDB" id="10368621at2759"/>
<feature type="compositionally biased region" description="Low complexity" evidence="1">
    <location>
        <begin position="41"/>
        <end position="67"/>
    </location>
</feature>
<organism evidence="3 4">
    <name type="scientific">Perkinsus olseni</name>
    <name type="common">Perkinsus atlanticus</name>
    <dbReference type="NCBI Taxonomy" id="32597"/>
    <lineage>
        <taxon>Eukaryota</taxon>
        <taxon>Sar</taxon>
        <taxon>Alveolata</taxon>
        <taxon>Perkinsozoa</taxon>
        <taxon>Perkinsea</taxon>
        <taxon>Perkinsida</taxon>
        <taxon>Perkinsidae</taxon>
        <taxon>Perkinsus</taxon>
    </lineage>
</organism>
<evidence type="ECO:0000313" key="4">
    <source>
        <dbReference type="Proteomes" id="UP000541610"/>
    </source>
</evidence>
<proteinExistence type="predicted"/>
<gene>
    <name evidence="3" type="ORF">FOZ60_015124</name>
</gene>
<dbReference type="AlphaFoldDB" id="A0A7J6N6K3"/>
<accession>A0A7J6N6K3</accession>